<protein>
    <submittedName>
        <fullName evidence="8">16955_t:CDS:1</fullName>
    </submittedName>
</protein>
<dbReference type="SUPFAM" id="SSF52374">
    <property type="entry name" value="Nucleotidylyl transferase"/>
    <property type="match status" value="1"/>
</dbReference>
<feature type="domain" description="Aminoacyl-tRNA synthetase class Ia" evidence="7">
    <location>
        <begin position="31"/>
        <end position="261"/>
    </location>
</feature>
<evidence type="ECO:0000313" key="9">
    <source>
        <dbReference type="Proteomes" id="UP000789901"/>
    </source>
</evidence>
<keyword evidence="3 6" id="KW-0067">ATP-binding</keyword>
<name>A0ABM8VW28_GIGMA</name>
<evidence type="ECO:0000256" key="6">
    <source>
        <dbReference type="RuleBase" id="RU363035"/>
    </source>
</evidence>
<gene>
    <name evidence="8" type="ORF">GMARGA_LOCUS301</name>
</gene>
<keyword evidence="2 6" id="KW-0547">Nucleotide-binding</keyword>
<dbReference type="PANTHER" id="PTHR42765">
    <property type="entry name" value="SOLEUCYL-TRNA SYNTHETASE"/>
    <property type="match status" value="1"/>
</dbReference>
<accession>A0ABM8VW28</accession>
<comment type="similarity">
    <text evidence="6">Belongs to the class-I aminoacyl-tRNA synthetase family.</text>
</comment>
<keyword evidence="9" id="KW-1185">Reference proteome</keyword>
<dbReference type="Gene3D" id="3.90.740.10">
    <property type="entry name" value="Valyl/Leucyl/Isoleucyl-tRNA synthetase, editing domain"/>
    <property type="match status" value="1"/>
</dbReference>
<evidence type="ECO:0000313" key="8">
    <source>
        <dbReference type="EMBL" id="CAG8460941.1"/>
    </source>
</evidence>
<dbReference type="Pfam" id="PF00133">
    <property type="entry name" value="tRNA-synt_1"/>
    <property type="match status" value="1"/>
</dbReference>
<reference evidence="8 9" key="1">
    <citation type="submission" date="2021-06" db="EMBL/GenBank/DDBJ databases">
        <authorList>
            <person name="Kallberg Y."/>
            <person name="Tangrot J."/>
            <person name="Rosling A."/>
        </authorList>
    </citation>
    <scope>NUCLEOTIDE SEQUENCE [LARGE SCALE GENOMIC DNA]</scope>
    <source>
        <strain evidence="8 9">120-4 pot B 10/14</strain>
    </source>
</reference>
<evidence type="ECO:0000256" key="5">
    <source>
        <dbReference type="ARBA" id="ARBA00023146"/>
    </source>
</evidence>
<dbReference type="InterPro" id="IPR001412">
    <property type="entry name" value="aa-tRNA-synth_I_CS"/>
</dbReference>
<keyword evidence="4 6" id="KW-0648">Protein biosynthesis</keyword>
<evidence type="ECO:0000256" key="2">
    <source>
        <dbReference type="ARBA" id="ARBA00022741"/>
    </source>
</evidence>
<evidence type="ECO:0000259" key="7">
    <source>
        <dbReference type="Pfam" id="PF00133"/>
    </source>
</evidence>
<evidence type="ECO:0000256" key="4">
    <source>
        <dbReference type="ARBA" id="ARBA00022917"/>
    </source>
</evidence>
<evidence type="ECO:0000256" key="1">
    <source>
        <dbReference type="ARBA" id="ARBA00022598"/>
    </source>
</evidence>
<organism evidence="8 9">
    <name type="scientific">Gigaspora margarita</name>
    <dbReference type="NCBI Taxonomy" id="4874"/>
    <lineage>
        <taxon>Eukaryota</taxon>
        <taxon>Fungi</taxon>
        <taxon>Fungi incertae sedis</taxon>
        <taxon>Mucoromycota</taxon>
        <taxon>Glomeromycotina</taxon>
        <taxon>Glomeromycetes</taxon>
        <taxon>Diversisporales</taxon>
        <taxon>Gigasporaceae</taxon>
        <taxon>Gigaspora</taxon>
    </lineage>
</organism>
<dbReference type="Gene3D" id="3.40.50.620">
    <property type="entry name" value="HUPs"/>
    <property type="match status" value="1"/>
</dbReference>
<dbReference type="InterPro" id="IPR014729">
    <property type="entry name" value="Rossmann-like_a/b/a_fold"/>
</dbReference>
<dbReference type="InterPro" id="IPR050081">
    <property type="entry name" value="Ile-tRNA_ligase"/>
</dbReference>
<dbReference type="PROSITE" id="PS00178">
    <property type="entry name" value="AA_TRNA_LIGASE_I"/>
    <property type="match status" value="1"/>
</dbReference>
<dbReference type="Proteomes" id="UP000789901">
    <property type="component" value="Unassembled WGS sequence"/>
</dbReference>
<sequence>MNPKKIKDTLLLPQTSFPLKNTNHLEAEKKIRELWEERKIYQKVLEKNKNNSSFILHSGPPYANGKLHIGHFLNFVIKDIIVRWQASVGHYTPFLLGWDTHGLPIEHKMLQIHQDKKTELRPLCHQFALEQAQNQREQLKKLGLFTDYDKYYITLDKNYEAEQIRVFGELVKKDLIYQGFRPIYWSCGHETALAEAEIEYLEKKDTSLYFKIKLVESPNFLVAVKKSASYALVNYNNEYLLILESKIPLLEMQSCLNSEHSQMQSSEMPSTKSASITGGGKKLKVEKVFSGEKLLGLTYFHPYRKDMKRYIVDGSDFIEEGEGTGIVHLAPAFGAEDFAVAKKEKLVIECPLESNGLFNEKIGIPEIINKHYSEVNKYVITDLEKRNLIVKKEIISHSYPHD</sequence>
<dbReference type="PANTHER" id="PTHR42765:SF1">
    <property type="entry name" value="ISOLEUCINE--TRNA LIGASE, MITOCHONDRIAL"/>
    <property type="match status" value="1"/>
</dbReference>
<proteinExistence type="inferred from homology"/>
<comment type="caution">
    <text evidence="8">The sequence shown here is derived from an EMBL/GenBank/DDBJ whole genome shotgun (WGS) entry which is preliminary data.</text>
</comment>
<dbReference type="EMBL" id="CAJVQB010000047">
    <property type="protein sequence ID" value="CAG8460941.1"/>
    <property type="molecule type" value="Genomic_DNA"/>
</dbReference>
<dbReference type="InterPro" id="IPR009008">
    <property type="entry name" value="Val/Leu/Ile-tRNA-synth_edit"/>
</dbReference>
<dbReference type="SUPFAM" id="SSF50677">
    <property type="entry name" value="ValRS/IleRS/LeuRS editing domain"/>
    <property type="match status" value="1"/>
</dbReference>
<evidence type="ECO:0000256" key="3">
    <source>
        <dbReference type="ARBA" id="ARBA00022840"/>
    </source>
</evidence>
<dbReference type="InterPro" id="IPR002300">
    <property type="entry name" value="aa-tRNA-synth_Ia"/>
</dbReference>
<keyword evidence="1 6" id="KW-0436">Ligase</keyword>
<keyword evidence="5 6" id="KW-0030">Aminoacyl-tRNA synthetase</keyword>